<dbReference type="Pfam" id="PF00664">
    <property type="entry name" value="ABC_membrane"/>
    <property type="match status" value="1"/>
</dbReference>
<dbReference type="InterPro" id="IPR011527">
    <property type="entry name" value="ABC1_TM_dom"/>
</dbReference>
<feature type="transmembrane region" description="Helical" evidence="7">
    <location>
        <begin position="350"/>
        <end position="369"/>
    </location>
</feature>
<dbReference type="GO" id="GO:0005524">
    <property type="term" value="F:ATP binding"/>
    <property type="evidence" value="ECO:0007669"/>
    <property type="project" value="UniProtKB-KW"/>
</dbReference>
<dbReference type="EMBL" id="BTRK01000004">
    <property type="protein sequence ID" value="GMR48220.1"/>
    <property type="molecule type" value="Genomic_DNA"/>
</dbReference>
<dbReference type="InterPro" id="IPR003593">
    <property type="entry name" value="AAA+_ATPase"/>
</dbReference>
<evidence type="ECO:0000313" key="11">
    <source>
        <dbReference type="Proteomes" id="UP001328107"/>
    </source>
</evidence>
<evidence type="ECO:0000256" key="7">
    <source>
        <dbReference type="SAM" id="Phobius"/>
    </source>
</evidence>
<name>A0AAN5CPU9_9BILA</name>
<feature type="transmembrane region" description="Helical" evidence="7">
    <location>
        <begin position="197"/>
        <end position="217"/>
    </location>
</feature>
<keyword evidence="5 7" id="KW-1133">Transmembrane helix</keyword>
<feature type="transmembrane region" description="Helical" evidence="7">
    <location>
        <begin position="14"/>
        <end position="35"/>
    </location>
</feature>
<dbReference type="InterPro" id="IPR036640">
    <property type="entry name" value="ABC1_TM_sf"/>
</dbReference>
<dbReference type="SUPFAM" id="SSF52540">
    <property type="entry name" value="P-loop containing nucleoside triphosphate hydrolases"/>
    <property type="match status" value="1"/>
</dbReference>
<keyword evidence="6 7" id="KW-0472">Membrane</keyword>
<organism evidence="10 11">
    <name type="scientific">Pristionchus mayeri</name>
    <dbReference type="NCBI Taxonomy" id="1317129"/>
    <lineage>
        <taxon>Eukaryota</taxon>
        <taxon>Metazoa</taxon>
        <taxon>Ecdysozoa</taxon>
        <taxon>Nematoda</taxon>
        <taxon>Chromadorea</taxon>
        <taxon>Rhabditida</taxon>
        <taxon>Rhabditina</taxon>
        <taxon>Diplogasteromorpha</taxon>
        <taxon>Diplogasteroidea</taxon>
        <taxon>Neodiplogasteridae</taxon>
        <taxon>Pristionchus</taxon>
    </lineage>
</organism>
<dbReference type="PIRSF" id="PIRSF002773">
    <property type="entry name" value="ABC_prm/ATPase_B"/>
    <property type="match status" value="1"/>
</dbReference>
<dbReference type="InterPro" id="IPR017871">
    <property type="entry name" value="ABC_transporter-like_CS"/>
</dbReference>
<dbReference type="InterPro" id="IPR027417">
    <property type="entry name" value="P-loop_NTPase"/>
</dbReference>
<protein>
    <recommendedName>
        <fullName evidence="12">ABC transporter ATP-binding protein</fullName>
    </recommendedName>
</protein>
<keyword evidence="3" id="KW-0547">Nucleotide-binding</keyword>
<gene>
    <name evidence="10" type="ORF">PMAYCL1PPCAC_18415</name>
</gene>
<keyword evidence="4" id="KW-0067">ATP-binding</keyword>
<dbReference type="GO" id="GO:0015421">
    <property type="term" value="F:ABC-type oligopeptide transporter activity"/>
    <property type="evidence" value="ECO:0007669"/>
    <property type="project" value="TreeGrafter"/>
</dbReference>
<dbReference type="AlphaFoldDB" id="A0AAN5CPU9"/>
<dbReference type="InterPro" id="IPR003439">
    <property type="entry name" value="ABC_transporter-like_ATP-bd"/>
</dbReference>
<dbReference type="PANTHER" id="PTHR43394:SF19">
    <property type="entry name" value="ABC TRANSPORTER B FAMILY"/>
    <property type="match status" value="1"/>
</dbReference>
<feature type="transmembrane region" description="Helical" evidence="7">
    <location>
        <begin position="65"/>
        <end position="84"/>
    </location>
</feature>
<dbReference type="Proteomes" id="UP001328107">
    <property type="component" value="Unassembled WGS sequence"/>
</dbReference>
<evidence type="ECO:0000256" key="5">
    <source>
        <dbReference type="ARBA" id="ARBA00022989"/>
    </source>
</evidence>
<comment type="subcellular location">
    <subcellularLocation>
        <location evidence="1">Membrane</location>
        <topology evidence="1">Multi-pass membrane protein</topology>
    </subcellularLocation>
</comment>
<dbReference type="PROSITE" id="PS50929">
    <property type="entry name" value="ABC_TM1F"/>
    <property type="match status" value="1"/>
</dbReference>
<keyword evidence="11" id="KW-1185">Reference proteome</keyword>
<dbReference type="Pfam" id="PF00005">
    <property type="entry name" value="ABC_tran"/>
    <property type="match status" value="1"/>
</dbReference>
<accession>A0AAN5CPU9</accession>
<proteinExistence type="predicted"/>
<evidence type="ECO:0000259" key="8">
    <source>
        <dbReference type="PROSITE" id="PS50893"/>
    </source>
</evidence>
<dbReference type="InterPro" id="IPR039421">
    <property type="entry name" value="Type_1_exporter"/>
</dbReference>
<dbReference type="FunFam" id="3.40.50.300:FF:000218">
    <property type="entry name" value="Multidrug ABC transporter ATP-binding protein"/>
    <property type="match status" value="1"/>
</dbReference>
<reference evidence="11" key="1">
    <citation type="submission" date="2022-10" db="EMBL/GenBank/DDBJ databases">
        <title>Genome assembly of Pristionchus species.</title>
        <authorList>
            <person name="Yoshida K."/>
            <person name="Sommer R.J."/>
        </authorList>
    </citation>
    <scope>NUCLEOTIDE SEQUENCE [LARGE SCALE GENOMIC DNA]</scope>
    <source>
        <strain evidence="11">RS5460</strain>
    </source>
</reference>
<sequence>HSTIILQNMGINRVYLLVLFALSDVFFTFLSIGFFSNELKFSLSVIYQKVFLLDGYSFTSSPFDFFLLLLIRLSLLIAAALLIALNKDNAIKKLSLPILGFSITTVSYSIVKLLAFSENENLLYYPGLWFILTWTWISSPLFCAFWYTSLSNTSIVYNRLFNPDEEQPESTEAIADESETPSEKADRMSTWKHIKRLVTFCLLEWPWFMGGIFFLLTYSAVRIFIPLYTGIVIANIVHLRGYGELFKSVGIMAGLTIASTILGGFRGGCFDYATSLVARRVRRDLFSSLVKQDIAFFDITKTGEMVSRLTSDCQTISDSVALNINVFSRNGIMLLGALFFMFSLSWRLTLLTFVAIPVVAYVTKVYGVFFDKLSEQMQKTIANANQTAEEVLSTMRTVRSFACESREARRFERMLDDTLTIGKKRAIGYVGSNVVSEFSNNAILVAVLGYGGHLVISGRMSSESFISFLIYQMQLGENLYNMSWVINGLMSSVGKSRFVAKSVIRFSWIGASRKVFEYMNRTPKIPNDGEVQPPVQGEIKMETVSFTYPSRPKNAVLKGLDLCVKAGETVALVGPSGGGKSSIVSLIEHFYEPDEGAISLDGIPIRDFDHMYYHQKVALVSQEPVLYDGTIRSNIAYGCDWATEDNIIEAAKTANVHNFVMELEKGYDTKCGEKGVQMSGGQKQRIAIARALIRKPAVLILDEATSALDAESENVVQEALNSASAGHTVLIIAHRLSTIEGADRIAVINKGQVVQIGSHSELMEDTDGLYYTLVSRQVKHGL</sequence>
<dbReference type="PROSITE" id="PS00211">
    <property type="entry name" value="ABC_TRANSPORTER_1"/>
    <property type="match status" value="1"/>
</dbReference>
<dbReference type="PANTHER" id="PTHR43394">
    <property type="entry name" value="ATP-DEPENDENT PERMEASE MDL1, MITOCHONDRIAL"/>
    <property type="match status" value="1"/>
</dbReference>
<evidence type="ECO:0000256" key="4">
    <source>
        <dbReference type="ARBA" id="ARBA00022840"/>
    </source>
</evidence>
<dbReference type="GO" id="GO:0016020">
    <property type="term" value="C:membrane"/>
    <property type="evidence" value="ECO:0007669"/>
    <property type="project" value="UniProtKB-SubCell"/>
</dbReference>
<comment type="caution">
    <text evidence="10">The sequence shown here is derived from an EMBL/GenBank/DDBJ whole genome shotgun (WGS) entry which is preliminary data.</text>
</comment>
<evidence type="ECO:0000313" key="10">
    <source>
        <dbReference type="EMBL" id="GMR48220.1"/>
    </source>
</evidence>
<dbReference type="PROSITE" id="PS50893">
    <property type="entry name" value="ABC_TRANSPORTER_2"/>
    <property type="match status" value="1"/>
</dbReference>
<feature type="transmembrane region" description="Helical" evidence="7">
    <location>
        <begin position="128"/>
        <end position="150"/>
    </location>
</feature>
<dbReference type="GO" id="GO:0016887">
    <property type="term" value="F:ATP hydrolysis activity"/>
    <property type="evidence" value="ECO:0007669"/>
    <property type="project" value="InterPro"/>
</dbReference>
<feature type="transmembrane region" description="Helical" evidence="7">
    <location>
        <begin position="96"/>
        <end position="116"/>
    </location>
</feature>
<dbReference type="SUPFAM" id="SSF90123">
    <property type="entry name" value="ABC transporter transmembrane region"/>
    <property type="match status" value="1"/>
</dbReference>
<evidence type="ECO:0000256" key="3">
    <source>
        <dbReference type="ARBA" id="ARBA00022741"/>
    </source>
</evidence>
<keyword evidence="2 7" id="KW-0812">Transmembrane</keyword>
<feature type="non-terminal residue" evidence="10">
    <location>
        <position position="1"/>
    </location>
</feature>
<dbReference type="FunFam" id="1.20.1560.10:FF:000154">
    <property type="entry name" value="HAlF transporter (PGP related)"/>
    <property type="match status" value="1"/>
</dbReference>
<evidence type="ECO:0000256" key="6">
    <source>
        <dbReference type="ARBA" id="ARBA00023136"/>
    </source>
</evidence>
<feature type="domain" description="ABC transporter" evidence="8">
    <location>
        <begin position="539"/>
        <end position="775"/>
    </location>
</feature>
<evidence type="ECO:0000256" key="2">
    <source>
        <dbReference type="ARBA" id="ARBA00022692"/>
    </source>
</evidence>
<evidence type="ECO:0000256" key="1">
    <source>
        <dbReference type="ARBA" id="ARBA00004141"/>
    </source>
</evidence>
<dbReference type="CDD" id="cd18572">
    <property type="entry name" value="ABC_6TM_TAP"/>
    <property type="match status" value="1"/>
</dbReference>
<dbReference type="Gene3D" id="1.20.1560.10">
    <property type="entry name" value="ABC transporter type 1, transmembrane domain"/>
    <property type="match status" value="1"/>
</dbReference>
<dbReference type="CDD" id="cd03249">
    <property type="entry name" value="ABC_MTABC3_MDL1_MDL2"/>
    <property type="match status" value="1"/>
</dbReference>
<feature type="transmembrane region" description="Helical" evidence="7">
    <location>
        <begin position="326"/>
        <end position="344"/>
    </location>
</feature>
<feature type="domain" description="ABC transmembrane type-1" evidence="9">
    <location>
        <begin position="210"/>
        <end position="491"/>
    </location>
</feature>
<evidence type="ECO:0008006" key="12">
    <source>
        <dbReference type="Google" id="ProtNLM"/>
    </source>
</evidence>
<dbReference type="Gene3D" id="3.40.50.300">
    <property type="entry name" value="P-loop containing nucleotide triphosphate hydrolases"/>
    <property type="match status" value="1"/>
</dbReference>
<dbReference type="SMART" id="SM00382">
    <property type="entry name" value="AAA"/>
    <property type="match status" value="1"/>
</dbReference>
<evidence type="ECO:0000259" key="9">
    <source>
        <dbReference type="PROSITE" id="PS50929"/>
    </source>
</evidence>